<evidence type="ECO:0000313" key="3">
    <source>
        <dbReference type="Proteomes" id="UP001367676"/>
    </source>
</evidence>
<reference evidence="2 3" key="1">
    <citation type="submission" date="2024-03" db="EMBL/GenBank/DDBJ databases">
        <title>Adaptation during the transition from Ophiocordyceps entomopathogen to insect associate is accompanied by gene loss and intensified selection.</title>
        <authorList>
            <person name="Ward C.M."/>
            <person name="Onetto C.A."/>
            <person name="Borneman A.R."/>
        </authorList>
    </citation>
    <scope>NUCLEOTIDE SEQUENCE [LARGE SCALE GENOMIC DNA]</scope>
    <source>
        <strain evidence="2">AWRI1</strain>
        <tissue evidence="2">Single Adult Female</tissue>
    </source>
</reference>
<dbReference type="InterPro" id="IPR043472">
    <property type="entry name" value="Macro_dom-like"/>
</dbReference>
<dbReference type="Pfam" id="PF01661">
    <property type="entry name" value="Macro"/>
    <property type="match status" value="1"/>
</dbReference>
<dbReference type="GO" id="GO:0140291">
    <property type="term" value="P:peptidyl-glutamate ADP-deribosylation"/>
    <property type="evidence" value="ECO:0007669"/>
    <property type="project" value="TreeGrafter"/>
</dbReference>
<proteinExistence type="predicted"/>
<dbReference type="InterPro" id="IPR002589">
    <property type="entry name" value="Macro_dom"/>
</dbReference>
<protein>
    <recommendedName>
        <fullName evidence="1">Macro domain-containing protein</fullName>
    </recommendedName>
</protein>
<dbReference type="Proteomes" id="UP001367676">
    <property type="component" value="Unassembled WGS sequence"/>
</dbReference>
<dbReference type="PROSITE" id="PS51154">
    <property type="entry name" value="MACRO"/>
    <property type="match status" value="1"/>
</dbReference>
<dbReference type="PANTHER" id="PTHR11106">
    <property type="entry name" value="GANGLIOSIDE INDUCED DIFFERENTIATION ASSOCIATED PROTEIN 2-RELATED"/>
    <property type="match status" value="1"/>
</dbReference>
<dbReference type="CDD" id="cd02908">
    <property type="entry name" value="Macro_OAADPr_deacetylase"/>
    <property type="match status" value="1"/>
</dbReference>
<keyword evidence="3" id="KW-1185">Reference proteome</keyword>
<accession>A0AAN9T9K7</accession>
<dbReference type="GO" id="GO:0005654">
    <property type="term" value="C:nucleoplasm"/>
    <property type="evidence" value="ECO:0007669"/>
    <property type="project" value="TreeGrafter"/>
</dbReference>
<comment type="caution">
    <text evidence="2">The sequence shown here is derived from an EMBL/GenBank/DDBJ whole genome shotgun (WGS) entry which is preliminary data.</text>
</comment>
<dbReference type="GO" id="GO:0140293">
    <property type="term" value="F:ADP-ribosylglutamate hydrolase activity"/>
    <property type="evidence" value="ECO:0007669"/>
    <property type="project" value="TreeGrafter"/>
</dbReference>
<dbReference type="GO" id="GO:0042278">
    <property type="term" value="P:purine nucleoside metabolic process"/>
    <property type="evidence" value="ECO:0007669"/>
    <property type="project" value="TreeGrafter"/>
</dbReference>
<feature type="domain" description="Macro" evidence="1">
    <location>
        <begin position="63"/>
        <end position="238"/>
    </location>
</feature>
<dbReference type="EMBL" id="JBBCAQ010000036">
    <property type="protein sequence ID" value="KAK7576521.1"/>
    <property type="molecule type" value="Genomic_DNA"/>
</dbReference>
<dbReference type="SMART" id="SM00506">
    <property type="entry name" value="A1pp"/>
    <property type="match status" value="1"/>
</dbReference>
<evidence type="ECO:0000259" key="1">
    <source>
        <dbReference type="PROSITE" id="PS51154"/>
    </source>
</evidence>
<dbReference type="NCBIfam" id="NF001664">
    <property type="entry name" value="PRK00431.1-6"/>
    <property type="match status" value="1"/>
</dbReference>
<dbReference type="GO" id="GO:0006974">
    <property type="term" value="P:DNA damage response"/>
    <property type="evidence" value="ECO:0007669"/>
    <property type="project" value="TreeGrafter"/>
</dbReference>
<dbReference type="Gene3D" id="3.40.220.10">
    <property type="entry name" value="Leucine Aminopeptidase, subunit E, domain 1"/>
    <property type="match status" value="1"/>
</dbReference>
<organism evidence="2 3">
    <name type="scientific">Parthenolecanium corni</name>
    <dbReference type="NCBI Taxonomy" id="536013"/>
    <lineage>
        <taxon>Eukaryota</taxon>
        <taxon>Metazoa</taxon>
        <taxon>Ecdysozoa</taxon>
        <taxon>Arthropoda</taxon>
        <taxon>Hexapoda</taxon>
        <taxon>Insecta</taxon>
        <taxon>Pterygota</taxon>
        <taxon>Neoptera</taxon>
        <taxon>Paraneoptera</taxon>
        <taxon>Hemiptera</taxon>
        <taxon>Sternorrhyncha</taxon>
        <taxon>Coccoidea</taxon>
        <taxon>Coccidae</taxon>
        <taxon>Parthenolecanium</taxon>
    </lineage>
</organism>
<dbReference type="PANTHER" id="PTHR11106:SF27">
    <property type="entry name" value="MACRO DOMAIN-CONTAINING PROTEIN"/>
    <property type="match status" value="1"/>
</dbReference>
<name>A0AAN9T9K7_9HEMI</name>
<gene>
    <name evidence="2" type="ORF">V9T40_012807</name>
</gene>
<evidence type="ECO:0000313" key="2">
    <source>
        <dbReference type="EMBL" id="KAK7576521.1"/>
    </source>
</evidence>
<dbReference type="SUPFAM" id="SSF52949">
    <property type="entry name" value="Macro domain-like"/>
    <property type="match status" value="1"/>
</dbReference>
<sequence length="240" mass="26796">MSDFSAEKQKYLSLPLEERRKLYSVPNFLTVEDVKPWNKYYAEKEDELRQTLKTNSNIVQCTSVPTSLTSKFSDVVSLWRGDITLLEIDAIVNAANSSLLGGGGVDGAIHRAAGPCLKAECRTLNGCQTGDAKISGGYQLPAKYVIHTVGPRGEQPDLLKSCYNRSLEVLTENNLRTIAFPCISTGIYGYPQKKAAHVALMTVRDFLEQNQSKVDRVIFVLFLEEDVTIYETLMQVYFPL</sequence>
<dbReference type="AlphaFoldDB" id="A0AAN9T9K7"/>